<comment type="function">
    <text evidence="7">Functions as a component of the DNA-binding general transcription factor complex TFIID. Binding of TFIID to a promoter (with or without TATA element) is the initial step in pre-initiation complex (PIC) formation. TFIID plays a key role in the regulation of gene expression by RNA polymerase II through different activities such as transcription activator interaction, core promoter recognition and selectivity, TFIIA and TFIIB interaction, chromatin modification (histone acetylation by TAF1), facilitation of DNA opening and initiation of transcription.</text>
</comment>
<feature type="region of interest" description="Disordered" evidence="9">
    <location>
        <begin position="1"/>
        <end position="83"/>
    </location>
</feature>
<feature type="region of interest" description="Disordered" evidence="9">
    <location>
        <begin position="320"/>
        <end position="400"/>
    </location>
</feature>
<dbReference type="OrthoDB" id="21060at2759"/>
<gene>
    <name evidence="10" type="ORF">BD324DRAFT_651644</name>
</gene>
<dbReference type="CDD" id="cd08045">
    <property type="entry name" value="HFD_TAF4"/>
    <property type="match status" value="1"/>
</dbReference>
<evidence type="ECO:0000256" key="1">
    <source>
        <dbReference type="ARBA" id="ARBA00004123"/>
    </source>
</evidence>
<feature type="compositionally biased region" description="Gly residues" evidence="9">
    <location>
        <begin position="214"/>
        <end position="226"/>
    </location>
</feature>
<dbReference type="GO" id="GO:0005669">
    <property type="term" value="C:transcription factor TFIID complex"/>
    <property type="evidence" value="ECO:0007669"/>
    <property type="project" value="InterPro"/>
</dbReference>
<feature type="compositionally biased region" description="Low complexity" evidence="9">
    <location>
        <begin position="41"/>
        <end position="52"/>
    </location>
</feature>
<dbReference type="GO" id="GO:0006352">
    <property type="term" value="P:DNA-templated transcription initiation"/>
    <property type="evidence" value="ECO:0007669"/>
    <property type="project" value="InterPro"/>
</dbReference>
<sequence length="468" mass="48374">MAAAGSSNGPVPGSIQAPIPVLDNAPVGKSAPSVGTGNPVASTSTSTLSLASKPAAPKQGAHSTPYSVPHASPLGSNGGKSTDLFGRGVLRARLESMAREHSMMIDEDVLTYLALAAEARLRSLISSAMAAQLHRTTSSHVRAPPPSKSTGQPMWSHVAVSDPNAVLEALSKENKEAEQSFRANRMDRIAREAEFQRAKERAERIVASEIAAKAGGGGPSNVGEGGGEGEEANGENGEDAEINGVAGGSGTATPIKASTSTGNSPPVFGAVSERKTPSSGRKSGKKAARDVSAEVAHKLSNATAMRSAGMFSKKQYSWLTSVPPVSSPLAGRKRKDGEGEGEEGGAGTGESSKQEGNAGTPLPKKKKKRDKGGGKGGQVDDGAGADGDLSMMARRRPRLSVPTRREIVVARDAGGEERKVTDDKVLTMDDLIFALEREGVGRGMGSTDEIVTRVRALGDVRSREGSRR</sequence>
<keyword evidence="6" id="KW-0539">Nucleus</keyword>
<reference evidence="10 11" key="1">
    <citation type="submission" date="2017-03" db="EMBL/GenBank/DDBJ databases">
        <title>Widespread Adenine N6-methylation of Active Genes in Fungi.</title>
        <authorList>
            <consortium name="DOE Joint Genome Institute"/>
            <person name="Mondo S.J."/>
            <person name="Dannebaum R.O."/>
            <person name="Kuo R.C."/>
            <person name="Louie K.B."/>
            <person name="Bewick A.J."/>
            <person name="Labutti K."/>
            <person name="Haridas S."/>
            <person name="Kuo A."/>
            <person name="Salamov A."/>
            <person name="Ahrendt S.R."/>
            <person name="Lau R."/>
            <person name="Bowen B.P."/>
            <person name="Lipzen A."/>
            <person name="Sullivan W."/>
            <person name="Andreopoulos W.B."/>
            <person name="Clum A."/>
            <person name="Lindquist E."/>
            <person name="Daum C."/>
            <person name="Northen T.R."/>
            <person name="Ramamoorthy G."/>
            <person name="Schmitz R.J."/>
            <person name="Gryganskyi A."/>
            <person name="Culley D."/>
            <person name="Magnuson J."/>
            <person name="James T.Y."/>
            <person name="O'Malley M.A."/>
            <person name="Stajich J.E."/>
            <person name="Spatafora J.W."/>
            <person name="Visel A."/>
            <person name="Grigoriev I.V."/>
        </authorList>
    </citation>
    <scope>NUCLEOTIDE SEQUENCE [LARGE SCALE GENOMIC DNA]</scope>
    <source>
        <strain evidence="10 11">NRRL Y-17943</strain>
    </source>
</reference>
<evidence type="ECO:0000256" key="9">
    <source>
        <dbReference type="SAM" id="MobiDB-lite"/>
    </source>
</evidence>
<evidence type="ECO:0000256" key="2">
    <source>
        <dbReference type="ARBA" id="ARBA00006178"/>
    </source>
</evidence>
<dbReference type="InterPro" id="IPR007900">
    <property type="entry name" value="TAF4_C"/>
</dbReference>
<dbReference type="Proteomes" id="UP000193218">
    <property type="component" value="Unassembled WGS sequence"/>
</dbReference>
<evidence type="ECO:0000256" key="8">
    <source>
        <dbReference type="ARBA" id="ARBA00031747"/>
    </source>
</evidence>
<protein>
    <recommendedName>
        <fullName evidence="3">Transcription initiation factor TFIID subunit 4</fullName>
    </recommendedName>
    <alternativeName>
        <fullName evidence="8">TBP-associated factor 4</fullName>
    </alternativeName>
</protein>
<evidence type="ECO:0000313" key="10">
    <source>
        <dbReference type="EMBL" id="ORX36404.1"/>
    </source>
</evidence>
<dbReference type="RefSeq" id="XP_021870505.1">
    <property type="nucleotide sequence ID" value="XM_022018365.1"/>
</dbReference>
<dbReference type="GeneID" id="33560174"/>
<comment type="similarity">
    <text evidence="2">Belongs to the TAF4 family.</text>
</comment>
<accession>A0A1Y1UFW8</accession>
<proteinExistence type="inferred from homology"/>
<evidence type="ECO:0000313" key="11">
    <source>
        <dbReference type="Proteomes" id="UP000193218"/>
    </source>
</evidence>
<keyword evidence="5" id="KW-0804">Transcription</keyword>
<evidence type="ECO:0000256" key="6">
    <source>
        <dbReference type="ARBA" id="ARBA00023242"/>
    </source>
</evidence>
<name>A0A1Y1UFW8_9TREE</name>
<dbReference type="AlphaFoldDB" id="A0A1Y1UFW8"/>
<organism evidence="10 11">
    <name type="scientific">Kockovaella imperatae</name>
    <dbReference type="NCBI Taxonomy" id="4999"/>
    <lineage>
        <taxon>Eukaryota</taxon>
        <taxon>Fungi</taxon>
        <taxon>Dikarya</taxon>
        <taxon>Basidiomycota</taxon>
        <taxon>Agaricomycotina</taxon>
        <taxon>Tremellomycetes</taxon>
        <taxon>Tremellales</taxon>
        <taxon>Cuniculitremaceae</taxon>
        <taxon>Kockovaella</taxon>
    </lineage>
</organism>
<evidence type="ECO:0000256" key="7">
    <source>
        <dbReference type="ARBA" id="ARBA00025346"/>
    </source>
</evidence>
<dbReference type="STRING" id="4999.A0A1Y1UFW8"/>
<comment type="subcellular location">
    <subcellularLocation>
        <location evidence="1">Nucleus</location>
    </subcellularLocation>
</comment>
<dbReference type="InParanoid" id="A0A1Y1UFW8"/>
<keyword evidence="4" id="KW-0805">Transcription regulation</keyword>
<feature type="compositionally biased region" description="Acidic residues" evidence="9">
    <location>
        <begin position="227"/>
        <end position="241"/>
    </location>
</feature>
<evidence type="ECO:0000256" key="5">
    <source>
        <dbReference type="ARBA" id="ARBA00023163"/>
    </source>
</evidence>
<keyword evidence="11" id="KW-1185">Reference proteome</keyword>
<evidence type="ECO:0000256" key="3">
    <source>
        <dbReference type="ARBA" id="ARBA00017306"/>
    </source>
</evidence>
<feature type="region of interest" description="Disordered" evidence="9">
    <location>
        <begin position="210"/>
        <end position="294"/>
    </location>
</feature>
<comment type="caution">
    <text evidence="10">The sequence shown here is derived from an EMBL/GenBank/DDBJ whole genome shotgun (WGS) entry which is preliminary data.</text>
</comment>
<evidence type="ECO:0000256" key="4">
    <source>
        <dbReference type="ARBA" id="ARBA00023015"/>
    </source>
</evidence>
<dbReference type="EMBL" id="NBSH01000008">
    <property type="protein sequence ID" value="ORX36404.1"/>
    <property type="molecule type" value="Genomic_DNA"/>
</dbReference>